<comment type="catalytic activity">
    <reaction evidence="7">
        <text>a 2'-deoxyadenosine in DNA + S-adenosyl-L-methionine = an N(6)-methyl-2'-deoxyadenosine in DNA + S-adenosyl-L-homocysteine + H(+)</text>
        <dbReference type="Rhea" id="RHEA:15197"/>
        <dbReference type="Rhea" id="RHEA-COMP:12418"/>
        <dbReference type="Rhea" id="RHEA-COMP:12419"/>
        <dbReference type="ChEBI" id="CHEBI:15378"/>
        <dbReference type="ChEBI" id="CHEBI:57856"/>
        <dbReference type="ChEBI" id="CHEBI:59789"/>
        <dbReference type="ChEBI" id="CHEBI:90615"/>
        <dbReference type="ChEBI" id="CHEBI:90616"/>
        <dbReference type="EC" id="2.1.1.72"/>
    </reaction>
</comment>
<sequence>MDIVTKETFKTKLQKLVEHFSDNEDYYKSTQYKEDHVRQEFINPFFKALGWDMDNEQGFAPQYREVIHEDRLEIEGKPKAPDYAFKVGSDRKFFVEAKASSVKVFSEIDPAFQLRRYAWSGKLPVSILTDFEEFSIYDTTIEPKHTDKSSVARVKYIHYKDYIKEADYLWDTFSKEAVWKGSFDKFAKREKKGSQLVDKSFLKEIELWRDLVAKDIASNNKLNIYELNFVVQKFIDRIIFLRIAEDRGVETYETLRSAIKSPNTYSQLLKIFSRADEKYNSSLFDLKKDELSAKIKISDKTLDKILNNLYYPKSPYEFSVIGVDILGSVYEQFLGKVIRLTKGGNAVIEEKPEVKKAGGVYYTPQYIVDYIVKNTVGELVEGKTPKDVAKLKIVDPACGSGSFLIGAYNYLLNWHHKYYVENDVEKNLKAKKLFKDAEGNFFLSTQEKKDILLNNIHGVDIDPQAVEVTKLSLALKMLEGENSETIGAQFVMFADRILPDLSSNIKCGNSLIGSDYYSDKQITLLGDEELRKVNAFDWGNEFPLIFRYGGFDAVIGNPPYVNSREIEAEQKNYFAKYEVGIDQYDLYTLFTEKGLQILKNNGLLSFITPDKFIITNYGKKIKDYIYRNAEIINVVDYTKENVFNGVSVYPVVFILKKGISKETKTFEEFVYEIGSSILLKVESKESIDIDVWRPLATSKNIAVNSGGSKIVSNREVTKFGFRNLIEGTLNGGRLSDAEPNKIIMKKLCYEIEAGLDDLGLSTINTVYCIKADSVYLKYLLGVLNSRLITFYARNKYKGTSLRGGYIELRVFQIKELNIAIPSKGDLTKMDSLVSQIRTLSNDNPRWNILKEKIDALVYDIYSLSKEEVQTVEDYFANFK</sequence>
<dbReference type="Proteomes" id="UP000545876">
    <property type="component" value="Unassembled WGS sequence"/>
</dbReference>
<organism evidence="10 11">
    <name type="scientific">Candidatus Dojkabacteria bacterium</name>
    <dbReference type="NCBI Taxonomy" id="2099670"/>
    <lineage>
        <taxon>Bacteria</taxon>
        <taxon>Candidatus Dojkabacteria</taxon>
    </lineage>
</organism>
<keyword evidence="6" id="KW-0238">DNA-binding</keyword>
<dbReference type="InterPro" id="IPR002052">
    <property type="entry name" value="DNA_methylase_N6_adenine_CS"/>
</dbReference>
<dbReference type="InterPro" id="IPR025931">
    <property type="entry name" value="TaqI_C"/>
</dbReference>
<name>A0A847D1X3_9BACT</name>
<keyword evidence="5" id="KW-0680">Restriction system</keyword>
<evidence type="ECO:0000259" key="8">
    <source>
        <dbReference type="Pfam" id="PF07669"/>
    </source>
</evidence>
<dbReference type="InterPro" id="IPR011639">
    <property type="entry name" value="MethylTrfase_TaqI-like_dom"/>
</dbReference>
<dbReference type="PROSITE" id="PS00092">
    <property type="entry name" value="N6_MTASE"/>
    <property type="match status" value="1"/>
</dbReference>
<evidence type="ECO:0000256" key="1">
    <source>
        <dbReference type="ARBA" id="ARBA00011900"/>
    </source>
</evidence>
<dbReference type="EC" id="2.1.1.72" evidence="1"/>
<gene>
    <name evidence="10" type="ORF">GX656_03445</name>
</gene>
<dbReference type="InterPro" id="IPR029063">
    <property type="entry name" value="SAM-dependent_MTases_sf"/>
</dbReference>
<keyword evidence="4" id="KW-0949">S-adenosyl-L-methionine</keyword>
<proteinExistence type="predicted"/>
<dbReference type="SUPFAM" id="SSF53335">
    <property type="entry name" value="S-adenosyl-L-methionine-dependent methyltransferases"/>
    <property type="match status" value="1"/>
</dbReference>
<dbReference type="GO" id="GO:0003677">
    <property type="term" value="F:DNA binding"/>
    <property type="evidence" value="ECO:0007669"/>
    <property type="project" value="UniProtKB-KW"/>
</dbReference>
<dbReference type="GO" id="GO:0009007">
    <property type="term" value="F:site-specific DNA-methyltransferase (adenine-specific) activity"/>
    <property type="evidence" value="ECO:0007669"/>
    <property type="project" value="UniProtKB-EC"/>
</dbReference>
<reference evidence="10 11" key="1">
    <citation type="journal article" date="2020" name="Biotechnol. Biofuels">
        <title>New insights from the biogas microbiome by comprehensive genome-resolved metagenomics of nearly 1600 species originating from multiple anaerobic digesters.</title>
        <authorList>
            <person name="Campanaro S."/>
            <person name="Treu L."/>
            <person name="Rodriguez-R L.M."/>
            <person name="Kovalovszki A."/>
            <person name="Ziels R.M."/>
            <person name="Maus I."/>
            <person name="Zhu X."/>
            <person name="Kougias P.G."/>
            <person name="Basile A."/>
            <person name="Luo G."/>
            <person name="Schluter A."/>
            <person name="Konstantinidis K.T."/>
            <person name="Angelidaki I."/>
        </authorList>
    </citation>
    <scope>NUCLEOTIDE SEQUENCE [LARGE SCALE GENOMIC DNA]</scope>
    <source>
        <strain evidence="10">AS06rmzACSIP_65</strain>
    </source>
</reference>
<evidence type="ECO:0000259" key="9">
    <source>
        <dbReference type="Pfam" id="PF12950"/>
    </source>
</evidence>
<dbReference type="InterPro" id="IPR050953">
    <property type="entry name" value="N4_N6_ade-DNA_methylase"/>
</dbReference>
<dbReference type="Pfam" id="PF07669">
    <property type="entry name" value="Eco57I"/>
    <property type="match status" value="1"/>
</dbReference>
<evidence type="ECO:0000256" key="2">
    <source>
        <dbReference type="ARBA" id="ARBA00022603"/>
    </source>
</evidence>
<evidence type="ECO:0000256" key="3">
    <source>
        <dbReference type="ARBA" id="ARBA00022679"/>
    </source>
</evidence>
<keyword evidence="3" id="KW-0808">Transferase</keyword>
<dbReference type="EMBL" id="JAAZBX010000014">
    <property type="protein sequence ID" value="NLD25661.1"/>
    <property type="molecule type" value="Genomic_DNA"/>
</dbReference>
<evidence type="ECO:0000256" key="7">
    <source>
        <dbReference type="ARBA" id="ARBA00047942"/>
    </source>
</evidence>
<dbReference type="PRINTS" id="PR00507">
    <property type="entry name" value="N12N6MTFRASE"/>
</dbReference>
<dbReference type="PANTHER" id="PTHR33841">
    <property type="entry name" value="DNA METHYLTRANSFERASE YEEA-RELATED"/>
    <property type="match status" value="1"/>
</dbReference>
<dbReference type="PANTHER" id="PTHR33841:SF1">
    <property type="entry name" value="DNA METHYLTRANSFERASE A"/>
    <property type="match status" value="1"/>
</dbReference>
<keyword evidence="2 10" id="KW-0489">Methyltransferase</keyword>
<dbReference type="GO" id="GO:0032259">
    <property type="term" value="P:methylation"/>
    <property type="evidence" value="ECO:0007669"/>
    <property type="project" value="UniProtKB-KW"/>
</dbReference>
<evidence type="ECO:0000313" key="11">
    <source>
        <dbReference type="Proteomes" id="UP000545876"/>
    </source>
</evidence>
<comment type="caution">
    <text evidence="10">The sequence shown here is derived from an EMBL/GenBank/DDBJ whole genome shotgun (WGS) entry which is preliminary data.</text>
</comment>
<evidence type="ECO:0000256" key="6">
    <source>
        <dbReference type="ARBA" id="ARBA00023125"/>
    </source>
</evidence>
<dbReference type="Gene3D" id="3.90.1570.30">
    <property type="match status" value="1"/>
</dbReference>
<dbReference type="Pfam" id="PF12950">
    <property type="entry name" value="TaqI_C"/>
    <property type="match status" value="1"/>
</dbReference>
<evidence type="ECO:0000313" key="10">
    <source>
        <dbReference type="EMBL" id="NLD25661.1"/>
    </source>
</evidence>
<feature type="domain" description="Type II methyltransferase M.TaqI-like" evidence="8">
    <location>
        <begin position="454"/>
        <end position="643"/>
    </location>
</feature>
<dbReference type="Gene3D" id="3.40.50.150">
    <property type="entry name" value="Vaccinia Virus protein VP39"/>
    <property type="match status" value="1"/>
</dbReference>
<feature type="domain" description="TaqI-like C-terminal specificity" evidence="9">
    <location>
        <begin position="738"/>
        <end position="816"/>
    </location>
</feature>
<accession>A0A847D1X3</accession>
<dbReference type="AlphaFoldDB" id="A0A847D1X3"/>
<dbReference type="GO" id="GO:0009307">
    <property type="term" value="P:DNA restriction-modification system"/>
    <property type="evidence" value="ECO:0007669"/>
    <property type="project" value="UniProtKB-KW"/>
</dbReference>
<evidence type="ECO:0000256" key="4">
    <source>
        <dbReference type="ARBA" id="ARBA00022691"/>
    </source>
</evidence>
<protein>
    <recommendedName>
        <fullName evidence="1">site-specific DNA-methyltransferase (adenine-specific)</fullName>
        <ecNumber evidence="1">2.1.1.72</ecNumber>
    </recommendedName>
</protein>
<evidence type="ECO:0000256" key="5">
    <source>
        <dbReference type="ARBA" id="ARBA00022747"/>
    </source>
</evidence>